<gene>
    <name evidence="4" type="ORF">MNEG_10811</name>
</gene>
<dbReference type="KEGG" id="mng:MNEG_10811"/>
<dbReference type="InterPro" id="IPR012677">
    <property type="entry name" value="Nucleotide-bd_a/b_plait_sf"/>
</dbReference>
<dbReference type="Gene3D" id="3.30.70.330">
    <property type="match status" value="1"/>
</dbReference>
<dbReference type="STRING" id="145388.A0A0D2MRI5"/>
<accession>A0A0D2MRI5</accession>
<organism evidence="4 5">
    <name type="scientific">Monoraphidium neglectum</name>
    <dbReference type="NCBI Taxonomy" id="145388"/>
    <lineage>
        <taxon>Eukaryota</taxon>
        <taxon>Viridiplantae</taxon>
        <taxon>Chlorophyta</taxon>
        <taxon>core chlorophytes</taxon>
        <taxon>Chlorophyceae</taxon>
        <taxon>CS clade</taxon>
        <taxon>Sphaeropleales</taxon>
        <taxon>Selenastraceae</taxon>
        <taxon>Monoraphidium</taxon>
    </lineage>
</organism>
<feature type="compositionally biased region" description="Low complexity" evidence="3">
    <location>
        <begin position="318"/>
        <end position="330"/>
    </location>
</feature>
<evidence type="ECO:0008006" key="6">
    <source>
        <dbReference type="Google" id="ProtNLM"/>
    </source>
</evidence>
<reference evidence="4 5" key="1">
    <citation type="journal article" date="2013" name="BMC Genomics">
        <title>Reconstruction of the lipid metabolism for the microalga Monoraphidium neglectum from its genome sequence reveals characteristics suitable for biofuel production.</title>
        <authorList>
            <person name="Bogen C."/>
            <person name="Al-Dilaimi A."/>
            <person name="Albersmeier A."/>
            <person name="Wichmann J."/>
            <person name="Grundmann M."/>
            <person name="Rupp O."/>
            <person name="Lauersen K.J."/>
            <person name="Blifernez-Klassen O."/>
            <person name="Kalinowski J."/>
            <person name="Goesmann A."/>
            <person name="Mussgnug J.H."/>
            <person name="Kruse O."/>
        </authorList>
    </citation>
    <scope>NUCLEOTIDE SEQUENCE [LARGE SCALE GENOMIC DNA]</scope>
    <source>
        <strain evidence="4 5">SAG 48.87</strain>
    </source>
</reference>
<name>A0A0D2MRI5_9CHLO</name>
<proteinExistence type="predicted"/>
<keyword evidence="1" id="KW-0677">Repeat</keyword>
<dbReference type="AlphaFoldDB" id="A0A0D2MRI5"/>
<dbReference type="Proteomes" id="UP000054498">
    <property type="component" value="Unassembled WGS sequence"/>
</dbReference>
<dbReference type="RefSeq" id="XP_013896170.1">
    <property type="nucleotide sequence ID" value="XM_014040716.1"/>
</dbReference>
<dbReference type="OrthoDB" id="431068at2759"/>
<dbReference type="GO" id="GO:0003723">
    <property type="term" value="F:RNA binding"/>
    <property type="evidence" value="ECO:0007669"/>
    <property type="project" value="UniProtKB-KW"/>
</dbReference>
<evidence type="ECO:0000313" key="4">
    <source>
        <dbReference type="EMBL" id="KIY97150.1"/>
    </source>
</evidence>
<dbReference type="EMBL" id="KK102688">
    <property type="protein sequence ID" value="KIY97150.1"/>
    <property type="molecule type" value="Genomic_DNA"/>
</dbReference>
<keyword evidence="2" id="KW-0694">RNA-binding</keyword>
<dbReference type="PANTHER" id="PTHR13976">
    <property type="entry name" value="HETEROGENEOUS NUCLEAR RIBONUCLEOPROTEIN-RELATED"/>
    <property type="match status" value="1"/>
</dbReference>
<evidence type="ECO:0000256" key="3">
    <source>
        <dbReference type="SAM" id="MobiDB-lite"/>
    </source>
</evidence>
<dbReference type="SUPFAM" id="SSF54928">
    <property type="entry name" value="RNA-binding domain, RBD"/>
    <property type="match status" value="1"/>
</dbReference>
<keyword evidence="5" id="KW-1185">Reference proteome</keyword>
<sequence>MTARIFDAAMPDLEAVRKILEELAPRGHCLHLRGLPFAATADDVEAFLSPIPLAAPGAGAVVFTFTADGRPTGEAYVEVVDEAAAAAAMLKHKDRMGARYIEVFASTKHDLLQAAQAAQYQASQAALRRRWAALGLGGAGGPGAAFGVAAPAGYGRVPGQVVVAQVGPPAAVSADELAQAFQGVSLRAAPPAPAGTFIVAPQELYPQYGGAAVAAGVPLAGHYGGGQYGGGQYGGVQYSGAAVPMPYYVMDPAAMAGASGGRAVHAQVSVAQVQQSQPAHLQPQQQQQQQQEQVPQGLYLAGYSQQGPVYLSPPPPQQQQQQQQEQQQQVYAPLQQWGPPVAASGPPDPMTPSMWNYVGAPVHPSTVDSNPVPGQFVPGQYVPAASQPYNSPSGS</sequence>
<dbReference type="CDD" id="cd12254">
    <property type="entry name" value="RRM_hnRNPH_ESRPs_RBM12_like"/>
    <property type="match status" value="1"/>
</dbReference>
<feature type="region of interest" description="Disordered" evidence="3">
    <location>
        <begin position="275"/>
        <end position="294"/>
    </location>
</feature>
<dbReference type="InterPro" id="IPR035979">
    <property type="entry name" value="RBD_domain_sf"/>
</dbReference>
<evidence type="ECO:0000256" key="2">
    <source>
        <dbReference type="ARBA" id="ARBA00022884"/>
    </source>
</evidence>
<evidence type="ECO:0000256" key="1">
    <source>
        <dbReference type="ARBA" id="ARBA00022737"/>
    </source>
</evidence>
<feature type="region of interest" description="Disordered" evidence="3">
    <location>
        <begin position="366"/>
        <end position="395"/>
    </location>
</feature>
<protein>
    <recommendedName>
        <fullName evidence="6">RRM domain-containing protein</fullName>
    </recommendedName>
</protein>
<feature type="region of interest" description="Disordered" evidence="3">
    <location>
        <begin position="305"/>
        <end position="330"/>
    </location>
</feature>
<dbReference type="InterPro" id="IPR050666">
    <property type="entry name" value="ESRP"/>
</dbReference>
<evidence type="ECO:0000313" key="5">
    <source>
        <dbReference type="Proteomes" id="UP000054498"/>
    </source>
</evidence>
<dbReference type="GeneID" id="25728011"/>